<dbReference type="InterPro" id="IPR011053">
    <property type="entry name" value="Single_hybrid_motif"/>
</dbReference>
<dbReference type="PANTHER" id="PTHR13651">
    <property type="entry name" value="PROTEIN ABITRAM"/>
    <property type="match status" value="1"/>
</dbReference>
<dbReference type="GO" id="GO:0032433">
    <property type="term" value="C:filopodium tip"/>
    <property type="evidence" value="ECO:0007669"/>
    <property type="project" value="TreeGrafter"/>
</dbReference>
<dbReference type="Gene3D" id="2.40.50.100">
    <property type="match status" value="1"/>
</dbReference>
<dbReference type="STRING" id="51511.ENSCSAVP00000001347"/>
<dbReference type="InterPro" id="IPR039169">
    <property type="entry name" value="Abitram"/>
</dbReference>
<accession>H2Y7P9</accession>
<dbReference type="GO" id="GO:0003785">
    <property type="term" value="F:actin monomer binding"/>
    <property type="evidence" value="ECO:0007669"/>
    <property type="project" value="TreeGrafter"/>
</dbReference>
<keyword evidence="3" id="KW-1185">Reference proteome</keyword>
<dbReference type="GO" id="GO:0005634">
    <property type="term" value="C:nucleus"/>
    <property type="evidence" value="ECO:0007669"/>
    <property type="project" value="TreeGrafter"/>
</dbReference>
<name>H2Y7P9_CIOSA</name>
<evidence type="ECO:0000313" key="3">
    <source>
        <dbReference type="Proteomes" id="UP000007875"/>
    </source>
</evidence>
<proteinExistence type="predicted"/>
<dbReference type="GO" id="GO:0051015">
    <property type="term" value="F:actin filament binding"/>
    <property type="evidence" value="ECO:0007669"/>
    <property type="project" value="TreeGrafter"/>
</dbReference>
<dbReference type="FunCoup" id="H2Y7P9">
    <property type="interactions" value="139"/>
</dbReference>
<dbReference type="HOGENOM" id="CLU_107323_1_0_1"/>
<dbReference type="PANTHER" id="PTHR13651:SF0">
    <property type="entry name" value="PROTEIN ABITRAM"/>
    <property type="match status" value="1"/>
</dbReference>
<dbReference type="Proteomes" id="UP000007875">
    <property type="component" value="Unassembled WGS sequence"/>
</dbReference>
<reference evidence="2" key="2">
    <citation type="submission" date="2025-08" db="UniProtKB">
        <authorList>
            <consortium name="Ensembl"/>
        </authorList>
    </citation>
    <scope>IDENTIFICATION</scope>
</reference>
<evidence type="ECO:0000256" key="1">
    <source>
        <dbReference type="ARBA" id="ARBA00030786"/>
    </source>
</evidence>
<dbReference type="GO" id="GO:0048813">
    <property type="term" value="P:dendrite morphogenesis"/>
    <property type="evidence" value="ECO:0007669"/>
    <property type="project" value="TreeGrafter"/>
</dbReference>
<dbReference type="GO" id="GO:0051489">
    <property type="term" value="P:regulation of filopodium assembly"/>
    <property type="evidence" value="ECO:0007669"/>
    <property type="project" value="TreeGrafter"/>
</dbReference>
<dbReference type="GO" id="GO:0030833">
    <property type="term" value="P:regulation of actin filament polymerization"/>
    <property type="evidence" value="ECO:0007669"/>
    <property type="project" value="TreeGrafter"/>
</dbReference>
<organism evidence="2 3">
    <name type="scientific">Ciona savignyi</name>
    <name type="common">Pacific transparent sea squirt</name>
    <dbReference type="NCBI Taxonomy" id="51511"/>
    <lineage>
        <taxon>Eukaryota</taxon>
        <taxon>Metazoa</taxon>
        <taxon>Chordata</taxon>
        <taxon>Tunicata</taxon>
        <taxon>Ascidiacea</taxon>
        <taxon>Phlebobranchia</taxon>
        <taxon>Cionidae</taxon>
        <taxon>Ciona</taxon>
    </lineage>
</organism>
<reference evidence="2" key="3">
    <citation type="submission" date="2025-09" db="UniProtKB">
        <authorList>
            <consortium name="Ensembl"/>
        </authorList>
    </citation>
    <scope>IDENTIFICATION</scope>
</reference>
<reference evidence="3" key="1">
    <citation type="submission" date="2003-08" db="EMBL/GenBank/DDBJ databases">
        <authorList>
            <person name="Birren B."/>
            <person name="Nusbaum C."/>
            <person name="Abebe A."/>
            <person name="Abouelleil A."/>
            <person name="Adekoya E."/>
            <person name="Ait-zahra M."/>
            <person name="Allen N."/>
            <person name="Allen T."/>
            <person name="An P."/>
            <person name="Anderson M."/>
            <person name="Anderson S."/>
            <person name="Arachchi H."/>
            <person name="Armbruster J."/>
            <person name="Bachantsang P."/>
            <person name="Baldwin J."/>
            <person name="Barry A."/>
            <person name="Bayul T."/>
            <person name="Blitshsteyn B."/>
            <person name="Bloom T."/>
            <person name="Blye J."/>
            <person name="Boguslavskiy L."/>
            <person name="Borowsky M."/>
            <person name="Boukhgalter B."/>
            <person name="Brunache A."/>
            <person name="Butler J."/>
            <person name="Calixte N."/>
            <person name="Calvo S."/>
            <person name="Camarata J."/>
            <person name="Campo K."/>
            <person name="Chang J."/>
            <person name="Cheshatsang Y."/>
            <person name="Citroen M."/>
            <person name="Collymore A."/>
            <person name="Considine T."/>
            <person name="Cook A."/>
            <person name="Cooke P."/>
            <person name="Corum B."/>
            <person name="Cuomo C."/>
            <person name="David R."/>
            <person name="Dawoe T."/>
            <person name="Degray S."/>
            <person name="Dodge S."/>
            <person name="Dooley K."/>
            <person name="Dorje P."/>
            <person name="Dorjee K."/>
            <person name="Dorris L."/>
            <person name="Duffey N."/>
            <person name="Dupes A."/>
            <person name="Elkins T."/>
            <person name="Engels R."/>
            <person name="Erickson J."/>
            <person name="Farina A."/>
            <person name="Faro S."/>
            <person name="Ferreira P."/>
            <person name="Fischer H."/>
            <person name="Fitzgerald M."/>
            <person name="Foley K."/>
            <person name="Gage D."/>
            <person name="Galagan J."/>
            <person name="Gearin G."/>
            <person name="Gnerre S."/>
            <person name="Gnirke A."/>
            <person name="Goyette A."/>
            <person name="Graham J."/>
            <person name="Grandbois E."/>
            <person name="Gyaltsen K."/>
            <person name="Hafez N."/>
            <person name="Hagopian D."/>
            <person name="Hagos B."/>
            <person name="Hall J."/>
            <person name="Hatcher B."/>
            <person name="Heller A."/>
            <person name="Higgins H."/>
            <person name="Honan T."/>
            <person name="Horn A."/>
            <person name="Houde N."/>
            <person name="Hughes L."/>
            <person name="Hulme W."/>
            <person name="Husby E."/>
            <person name="Iliev I."/>
            <person name="Jaffe D."/>
            <person name="Jones C."/>
            <person name="Kamal M."/>
            <person name="Kamat A."/>
            <person name="Kamvysselis M."/>
            <person name="Karlsson E."/>
            <person name="Kells C."/>
            <person name="Kieu A."/>
            <person name="Kisner P."/>
            <person name="Kodira C."/>
            <person name="Kulbokas E."/>
            <person name="Labutti K."/>
            <person name="Lama D."/>
            <person name="Landers T."/>
            <person name="Leger J."/>
            <person name="Levine S."/>
            <person name="Lewis D."/>
            <person name="Lewis T."/>
            <person name="Lindblad-toh K."/>
            <person name="Liu X."/>
            <person name="Lokyitsang T."/>
            <person name="Lokyitsang Y."/>
            <person name="Lucien O."/>
            <person name="Lui A."/>
            <person name="Ma L.J."/>
            <person name="Mabbitt R."/>
            <person name="Macdonald J."/>
            <person name="Maclean C."/>
            <person name="Major J."/>
            <person name="Manning J."/>
            <person name="Marabella R."/>
            <person name="Maru K."/>
            <person name="Matthews C."/>
            <person name="Mauceli E."/>
            <person name="Mccarthy M."/>
            <person name="Mcdonough S."/>
            <person name="Mcghee T."/>
            <person name="Meldrim J."/>
            <person name="Meneus L."/>
            <person name="Mesirov J."/>
            <person name="Mihalev A."/>
            <person name="Mihova T."/>
            <person name="Mikkelsen T."/>
            <person name="Mlenga V."/>
            <person name="Moru K."/>
            <person name="Mozes J."/>
            <person name="Mulrain L."/>
            <person name="Munson G."/>
            <person name="Naylor J."/>
            <person name="Newes C."/>
            <person name="Nguyen C."/>
            <person name="Nguyen N."/>
            <person name="Nguyen T."/>
            <person name="Nicol R."/>
            <person name="Nielsen C."/>
            <person name="Nizzari M."/>
            <person name="Norbu C."/>
            <person name="Norbu N."/>
            <person name="O'donnell P."/>
            <person name="Okoawo O."/>
            <person name="O'leary S."/>
            <person name="Omotosho B."/>
            <person name="O'neill K."/>
            <person name="Osman S."/>
            <person name="Parker S."/>
            <person name="Perrin D."/>
            <person name="Phunkhang P."/>
            <person name="Piqani B."/>
            <person name="Purcell S."/>
            <person name="Rachupka T."/>
            <person name="Ramasamy U."/>
            <person name="Rameau R."/>
            <person name="Ray V."/>
            <person name="Raymond C."/>
            <person name="Retta R."/>
            <person name="Richardson S."/>
            <person name="Rise C."/>
            <person name="Rodriguez J."/>
            <person name="Rogers J."/>
            <person name="Rogov P."/>
            <person name="Rutman M."/>
            <person name="Schupbach R."/>
            <person name="Seaman C."/>
            <person name="Settipalli S."/>
            <person name="Sharpe T."/>
            <person name="Sheridan J."/>
            <person name="Sherpa N."/>
            <person name="Shi J."/>
            <person name="Smirnov S."/>
            <person name="Smith C."/>
            <person name="Sougnez C."/>
            <person name="Spencer B."/>
            <person name="Stalker J."/>
            <person name="Stange-thomann N."/>
            <person name="Stavropoulos S."/>
            <person name="Stetson K."/>
            <person name="Stone C."/>
            <person name="Stone S."/>
            <person name="Stubbs M."/>
            <person name="Talamas J."/>
            <person name="Tchuinga P."/>
            <person name="Tenzing P."/>
            <person name="Tesfaye S."/>
            <person name="Theodore J."/>
            <person name="Thoulutsang Y."/>
            <person name="Topham K."/>
            <person name="Towey S."/>
            <person name="Tsamla T."/>
            <person name="Tsomo N."/>
            <person name="Vallee D."/>
            <person name="Vassiliev H."/>
            <person name="Venkataraman V."/>
            <person name="Vinson J."/>
            <person name="Vo A."/>
            <person name="Wade C."/>
            <person name="Wang S."/>
            <person name="Wangchuk T."/>
            <person name="Wangdi T."/>
            <person name="Whittaker C."/>
            <person name="Wilkinson J."/>
            <person name="Wu Y."/>
            <person name="Wyman D."/>
            <person name="Yadav S."/>
            <person name="Yang S."/>
            <person name="Yang X."/>
            <person name="Yeager S."/>
            <person name="Yee E."/>
            <person name="Young G."/>
            <person name="Zainoun J."/>
            <person name="Zembeck L."/>
            <person name="Zimmer A."/>
            <person name="Zody M."/>
            <person name="Lander E."/>
        </authorList>
    </citation>
    <scope>NUCLEOTIDE SEQUENCE [LARGE SCALE GENOMIC DNA]</scope>
</reference>
<dbReference type="GO" id="GO:0030425">
    <property type="term" value="C:dendrite"/>
    <property type="evidence" value="ECO:0007669"/>
    <property type="project" value="TreeGrafter"/>
</dbReference>
<evidence type="ECO:0000313" key="2">
    <source>
        <dbReference type="Ensembl" id="ENSCSAVP00000001347.1"/>
    </source>
</evidence>
<sequence>MATKTNNNVFPTVIERYFSRGYKVNLPKGEDNFEIFKSNTSNMNDVCILRHSNRICLVTLAPTHPILTNKSKIKSVSFKVTEKLDRSQNSVSGKRKRGAQWLNPSGPLCVVTCLDGSKHTIYCGIRGSLVEINERLVSQPQLLQDSYTTEGYIAVVMPKLTEAKATMDDLLTDEEY</sequence>
<dbReference type="AlphaFoldDB" id="H2Y7P9"/>
<dbReference type="SUPFAM" id="SSF51230">
    <property type="entry name" value="Single hybrid motif"/>
    <property type="match status" value="1"/>
</dbReference>
<dbReference type="Ensembl" id="ENSCSAVT00000001363.1">
    <property type="protein sequence ID" value="ENSCSAVP00000001347.1"/>
    <property type="gene ID" value="ENSCSAVG00000000750.1"/>
</dbReference>
<dbReference type="GO" id="GO:0030027">
    <property type="term" value="C:lamellipodium"/>
    <property type="evidence" value="ECO:0007669"/>
    <property type="project" value="TreeGrafter"/>
</dbReference>
<dbReference type="eggNOG" id="KOG3266">
    <property type="taxonomic scope" value="Eukaryota"/>
</dbReference>
<dbReference type="OMA" id="GKACEDH"/>
<dbReference type="InParanoid" id="H2Y7P9"/>
<protein>
    <recommendedName>
        <fullName evidence="1">Protein Simiate</fullName>
    </recommendedName>
</protein>
<dbReference type="GeneTree" id="ENSGT00450000040303"/>